<comment type="caution">
    <text evidence="2">The sequence shown here is derived from an EMBL/GenBank/DDBJ whole genome shotgun (WGS) entry which is preliminary data.</text>
</comment>
<organism evidence="2 3">
    <name type="scientific">Desulfosporosinus metallidurans</name>
    <dbReference type="NCBI Taxonomy" id="1888891"/>
    <lineage>
        <taxon>Bacteria</taxon>
        <taxon>Bacillati</taxon>
        <taxon>Bacillota</taxon>
        <taxon>Clostridia</taxon>
        <taxon>Eubacteriales</taxon>
        <taxon>Desulfitobacteriaceae</taxon>
        <taxon>Desulfosporosinus</taxon>
    </lineage>
</organism>
<proteinExistence type="predicted"/>
<sequence>MNQTVAVYESNYGEIQKKDAPRDTMIAAMREVMVLSEKEGINLRETDLKYWLNLCVFPRSS</sequence>
<dbReference type="EMBL" id="MLBF01000047">
    <property type="protein sequence ID" value="OLN28104.1"/>
    <property type="molecule type" value="Genomic_DNA"/>
</dbReference>
<dbReference type="Pfam" id="PF08546">
    <property type="entry name" value="ApbA_C"/>
    <property type="match status" value="1"/>
</dbReference>
<protein>
    <submittedName>
        <fullName evidence="2">2-dehydropantoate 2-reductase</fullName>
    </submittedName>
</protein>
<dbReference type="Proteomes" id="UP000186102">
    <property type="component" value="Unassembled WGS sequence"/>
</dbReference>
<dbReference type="InterPro" id="IPR013752">
    <property type="entry name" value="KPA_reductase"/>
</dbReference>
<evidence type="ECO:0000313" key="3">
    <source>
        <dbReference type="Proteomes" id="UP000186102"/>
    </source>
</evidence>
<feature type="domain" description="Ketopantoate reductase C-terminal" evidence="1">
    <location>
        <begin position="1"/>
        <end position="52"/>
    </location>
</feature>
<gene>
    <name evidence="2" type="ORF">DSOL_4248</name>
</gene>
<evidence type="ECO:0000259" key="1">
    <source>
        <dbReference type="Pfam" id="PF08546"/>
    </source>
</evidence>
<name>A0A1Q8QL87_9FIRM</name>
<evidence type="ECO:0000313" key="2">
    <source>
        <dbReference type="EMBL" id="OLN28104.1"/>
    </source>
</evidence>
<reference evidence="2 3" key="1">
    <citation type="submission" date="2016-09" db="EMBL/GenBank/DDBJ databases">
        <title>Complete genome of Desulfosporosinus sp. OL.</title>
        <authorList>
            <person name="Mardanov A."/>
            <person name="Beletsky A."/>
            <person name="Panova A."/>
            <person name="Karnachuk O."/>
            <person name="Ravin N."/>
        </authorList>
    </citation>
    <scope>NUCLEOTIDE SEQUENCE [LARGE SCALE GENOMIC DNA]</scope>
    <source>
        <strain evidence="2 3">OL</strain>
    </source>
</reference>
<keyword evidence="3" id="KW-1185">Reference proteome</keyword>
<accession>A0A1Q8QL87</accession>
<dbReference type="AlphaFoldDB" id="A0A1Q8QL87"/>
<dbReference type="STRING" id="1888891.DSOL_4248"/>